<comment type="subcellular location">
    <subcellularLocation>
        <location evidence="1">Secreted</location>
    </subcellularLocation>
</comment>
<evidence type="ECO:0000256" key="2">
    <source>
        <dbReference type="ARBA" id="ARBA00009492"/>
    </source>
</evidence>
<dbReference type="Pfam" id="PF18452">
    <property type="entry name" value="Ig_6"/>
    <property type="match status" value="1"/>
</dbReference>
<keyword evidence="3" id="KW-0217">Developmental protein</keyword>
<dbReference type="Proteomes" id="UP000287033">
    <property type="component" value="Unassembled WGS sequence"/>
</dbReference>
<accession>A0A401SVR0</accession>
<dbReference type="GO" id="GO:0007411">
    <property type="term" value="P:axon guidance"/>
    <property type="evidence" value="ECO:0007669"/>
    <property type="project" value="TreeGrafter"/>
</dbReference>
<dbReference type="FunFam" id="2.60.40.10:FF:000030">
    <property type="entry name" value="Semaphorin 3F like"/>
    <property type="match status" value="1"/>
</dbReference>
<evidence type="ECO:0000256" key="5">
    <source>
        <dbReference type="ARBA" id="ARBA00022729"/>
    </source>
</evidence>
<evidence type="ECO:0000256" key="3">
    <source>
        <dbReference type="ARBA" id="ARBA00022473"/>
    </source>
</evidence>
<dbReference type="InterPro" id="IPR013783">
    <property type="entry name" value="Ig-like_fold"/>
</dbReference>
<keyword evidence="14" id="KW-1185">Reference proteome</keyword>
<feature type="domain" description="Sema" evidence="12">
    <location>
        <begin position="73"/>
        <end position="538"/>
    </location>
</feature>
<evidence type="ECO:0000313" key="14">
    <source>
        <dbReference type="Proteomes" id="UP000287033"/>
    </source>
</evidence>
<dbReference type="STRING" id="137246.A0A401SVR0"/>
<dbReference type="GO" id="GO:0030335">
    <property type="term" value="P:positive regulation of cell migration"/>
    <property type="evidence" value="ECO:0007669"/>
    <property type="project" value="TreeGrafter"/>
</dbReference>
<comment type="caution">
    <text evidence="13">The sequence shown here is derived from an EMBL/GenBank/DDBJ whole genome shotgun (WGS) entry which is preliminary data.</text>
</comment>
<dbReference type="GO" id="GO:0030215">
    <property type="term" value="F:semaphorin receptor binding"/>
    <property type="evidence" value="ECO:0007669"/>
    <property type="project" value="InterPro"/>
</dbReference>
<reference evidence="13 14" key="1">
    <citation type="journal article" date="2018" name="Nat. Ecol. Evol.">
        <title>Shark genomes provide insights into elasmobranch evolution and the origin of vertebrates.</title>
        <authorList>
            <person name="Hara Y"/>
            <person name="Yamaguchi K"/>
            <person name="Onimaru K"/>
            <person name="Kadota M"/>
            <person name="Koyanagi M"/>
            <person name="Keeley SD"/>
            <person name="Tatsumi K"/>
            <person name="Tanaka K"/>
            <person name="Motone F"/>
            <person name="Kageyama Y"/>
            <person name="Nozu R"/>
            <person name="Adachi N"/>
            <person name="Nishimura O"/>
            <person name="Nakagawa R"/>
            <person name="Tanegashima C"/>
            <person name="Kiyatake I"/>
            <person name="Matsumoto R"/>
            <person name="Murakumo K"/>
            <person name="Nishida K"/>
            <person name="Terakita A"/>
            <person name="Kuratani S"/>
            <person name="Sato K"/>
            <person name="Hyodo S Kuraku.S."/>
        </authorList>
    </citation>
    <scope>NUCLEOTIDE SEQUENCE [LARGE SCALE GENOMIC DNA]</scope>
</reference>
<dbReference type="PROSITE" id="PS50835">
    <property type="entry name" value="IG_LIKE"/>
    <property type="match status" value="1"/>
</dbReference>
<dbReference type="GO" id="GO:0071526">
    <property type="term" value="P:semaphorin-plexin signaling pathway"/>
    <property type="evidence" value="ECO:0007669"/>
    <property type="project" value="TreeGrafter"/>
</dbReference>
<keyword evidence="6" id="KW-1015">Disulfide bond</keyword>
<name>A0A401SVR0_CHIPU</name>
<keyword evidence="8" id="KW-0393">Immunoglobulin domain</keyword>
<evidence type="ECO:0000313" key="13">
    <source>
        <dbReference type="EMBL" id="GCC34479.1"/>
    </source>
</evidence>
<gene>
    <name evidence="13" type="ORF">chiPu_0012953</name>
</gene>
<dbReference type="InterPro" id="IPR015943">
    <property type="entry name" value="WD40/YVTN_repeat-like_dom_sf"/>
</dbReference>
<organism evidence="13 14">
    <name type="scientific">Chiloscyllium punctatum</name>
    <name type="common">Brownbanded bambooshark</name>
    <name type="synonym">Hemiscyllium punctatum</name>
    <dbReference type="NCBI Taxonomy" id="137246"/>
    <lineage>
        <taxon>Eukaryota</taxon>
        <taxon>Metazoa</taxon>
        <taxon>Chordata</taxon>
        <taxon>Craniata</taxon>
        <taxon>Vertebrata</taxon>
        <taxon>Chondrichthyes</taxon>
        <taxon>Elasmobranchii</taxon>
        <taxon>Galeomorphii</taxon>
        <taxon>Galeoidea</taxon>
        <taxon>Orectolobiformes</taxon>
        <taxon>Hemiscylliidae</taxon>
        <taxon>Chiloscyllium</taxon>
    </lineage>
</organism>
<comment type="caution">
    <text evidence="9">Lacks conserved residue(s) required for the propagation of feature annotation.</text>
</comment>
<evidence type="ECO:0000256" key="10">
    <source>
        <dbReference type="SAM" id="MobiDB-lite"/>
    </source>
</evidence>
<evidence type="ECO:0000256" key="1">
    <source>
        <dbReference type="ARBA" id="ARBA00004613"/>
    </source>
</evidence>
<keyword evidence="4" id="KW-0964">Secreted</keyword>
<dbReference type="PANTHER" id="PTHR11036">
    <property type="entry name" value="SEMAPHORIN"/>
    <property type="match status" value="1"/>
</dbReference>
<feature type="compositionally biased region" description="Basic residues" evidence="10">
    <location>
        <begin position="748"/>
        <end position="757"/>
    </location>
</feature>
<keyword evidence="5" id="KW-0732">Signal</keyword>
<feature type="region of interest" description="Disordered" evidence="10">
    <location>
        <begin position="748"/>
        <end position="772"/>
    </location>
</feature>
<evidence type="ECO:0000259" key="11">
    <source>
        <dbReference type="PROSITE" id="PS50835"/>
    </source>
</evidence>
<dbReference type="EMBL" id="BEZZ01000603">
    <property type="protein sequence ID" value="GCC34479.1"/>
    <property type="molecule type" value="Genomic_DNA"/>
</dbReference>
<dbReference type="InterPro" id="IPR036179">
    <property type="entry name" value="Ig-like_dom_sf"/>
</dbReference>
<dbReference type="Gene3D" id="2.130.10.10">
    <property type="entry name" value="YVTN repeat-like/Quinoprotein amine dehydrogenase"/>
    <property type="match status" value="1"/>
</dbReference>
<dbReference type="FunFam" id="3.30.1680.10:FF:000001">
    <property type="entry name" value="Semaphorin 3F like"/>
    <property type="match status" value="1"/>
</dbReference>
<evidence type="ECO:0000256" key="8">
    <source>
        <dbReference type="ARBA" id="ARBA00023319"/>
    </source>
</evidence>
<dbReference type="OrthoDB" id="9988752at2759"/>
<sequence length="772" mass="89006">MGPEGLAACATRRREHQLAQETLLLMMQPATETMQKSPRNQTPKPLQICRLLWSFILLLIIPLAETWKQNLPRLKLFHKDLLVSNSCIPFLGSAEGLDFQTLLLDEERGRLLVGAKDHIFLLNLDDLNKNIRKIHWPGTKERVEMCKLTGKHPLRECANFIRVLHNYNKTHAYVCGTGAFHPMCAFIELGPRAEEPVFRLDLHGLESGRLKCPFDPQQPFASVLTGEYLYAGTASDFHGRDTAFTRSLGPPSNQHYIRTDLSEHYWLNEAKFIGAFSIPDTYNADDDKIYFFFREATEDSSTSDKSIFSRVARVCKNDVGGQRSLINKWTTFLKARLVCSVPGPDGVDTYFDELRNSIFKGSAVCVYSMADIRAVFNGPYAHKEGPDHRWVEYDGRIPYPRPGTCPSKTYDPLIKSTKDFPDEVISFIRYHPVMYKSVYPMTARPVFTRINVDYRLTQIVVDHVVAEDGQYDVMFLGTDIGTILKVVSVTKENWVTEELVLEELQVFKAPSPILNMAISSKQQQLYIGSRDGLVQLWLHRCDIYGKACTECCLARDPYCAWDGSSCSRYAPASKRRTRRQDVKHGDPISQCWDLEESMSNEAEEKLIFGIEFNSTFLECIPKSQQASIQWFVQHSQDEHHKEIKTDERIIKTEHGLLIRSVQRKDAGSYFCRAQEQTFTHTIMKLNLKVIENEQMESAQKAEDEEGKGRDYVSESRLRYKDYVQLLSSPSFTVDDYCEQLWYRERRRQKNRAAGKWKHVQEMKKNRNRRHHA</sequence>
<comment type="similarity">
    <text evidence="2">Belongs to the semaphorin family.</text>
</comment>
<dbReference type="SUPFAM" id="SSF101912">
    <property type="entry name" value="Sema domain"/>
    <property type="match status" value="1"/>
</dbReference>
<dbReference type="InterPro" id="IPR041416">
    <property type="entry name" value="IL-1RAcP-like_ig"/>
</dbReference>
<proteinExistence type="inferred from homology"/>
<evidence type="ECO:0000256" key="7">
    <source>
        <dbReference type="ARBA" id="ARBA00023180"/>
    </source>
</evidence>
<dbReference type="GO" id="GO:0005615">
    <property type="term" value="C:extracellular space"/>
    <property type="evidence" value="ECO:0007669"/>
    <property type="project" value="TreeGrafter"/>
</dbReference>
<dbReference type="Pfam" id="PF01403">
    <property type="entry name" value="Sema"/>
    <property type="match status" value="1"/>
</dbReference>
<keyword evidence="7" id="KW-0325">Glycoprotein</keyword>
<dbReference type="InterPro" id="IPR016201">
    <property type="entry name" value="PSI"/>
</dbReference>
<dbReference type="SMART" id="SM00423">
    <property type="entry name" value="PSI"/>
    <property type="match status" value="1"/>
</dbReference>
<evidence type="ECO:0000259" key="12">
    <source>
        <dbReference type="PROSITE" id="PS51004"/>
    </source>
</evidence>
<dbReference type="InterPro" id="IPR001627">
    <property type="entry name" value="Semap_dom"/>
</dbReference>
<dbReference type="GO" id="GO:0005886">
    <property type="term" value="C:plasma membrane"/>
    <property type="evidence" value="ECO:0007669"/>
    <property type="project" value="TreeGrafter"/>
</dbReference>
<evidence type="ECO:0000256" key="4">
    <source>
        <dbReference type="ARBA" id="ARBA00022525"/>
    </source>
</evidence>
<protein>
    <recommendedName>
        <fullName evidence="15">Semaphorin-3D</fullName>
    </recommendedName>
</protein>
<dbReference type="PANTHER" id="PTHR11036:SF36">
    <property type="entry name" value="SEMAPHORIN-3D"/>
    <property type="match status" value="1"/>
</dbReference>
<dbReference type="GO" id="GO:0045499">
    <property type="term" value="F:chemorepellent activity"/>
    <property type="evidence" value="ECO:0007669"/>
    <property type="project" value="TreeGrafter"/>
</dbReference>
<dbReference type="InterPro" id="IPR027231">
    <property type="entry name" value="Semaphorin"/>
</dbReference>
<dbReference type="AlphaFoldDB" id="A0A401SVR0"/>
<dbReference type="OMA" id="KIYWPAT"/>
<dbReference type="Gene3D" id="3.30.1680.10">
    <property type="entry name" value="ligand-binding face of the semaphorins, domain 2"/>
    <property type="match status" value="1"/>
</dbReference>
<dbReference type="InterPro" id="IPR007110">
    <property type="entry name" value="Ig-like_dom"/>
</dbReference>
<dbReference type="InterPro" id="IPR036352">
    <property type="entry name" value="Semap_dom_sf"/>
</dbReference>
<feature type="domain" description="Ig-like" evidence="11">
    <location>
        <begin position="571"/>
        <end position="681"/>
    </location>
</feature>
<dbReference type="CDD" id="cd05871">
    <property type="entry name" value="Ig_Sema3"/>
    <property type="match status" value="1"/>
</dbReference>
<evidence type="ECO:0008006" key="15">
    <source>
        <dbReference type="Google" id="ProtNLM"/>
    </source>
</evidence>
<dbReference type="PROSITE" id="PS51004">
    <property type="entry name" value="SEMA"/>
    <property type="match status" value="1"/>
</dbReference>
<dbReference type="SUPFAM" id="SSF48726">
    <property type="entry name" value="Immunoglobulin"/>
    <property type="match status" value="1"/>
</dbReference>
<dbReference type="SUPFAM" id="SSF103575">
    <property type="entry name" value="Plexin repeat"/>
    <property type="match status" value="1"/>
</dbReference>
<evidence type="ECO:0000256" key="6">
    <source>
        <dbReference type="ARBA" id="ARBA00023157"/>
    </source>
</evidence>
<dbReference type="Gene3D" id="2.60.40.10">
    <property type="entry name" value="Immunoglobulins"/>
    <property type="match status" value="1"/>
</dbReference>
<dbReference type="SMART" id="SM00630">
    <property type="entry name" value="Sema"/>
    <property type="match status" value="1"/>
</dbReference>
<evidence type="ECO:0000256" key="9">
    <source>
        <dbReference type="PROSITE-ProRule" id="PRU00352"/>
    </source>
</evidence>
<dbReference type="GO" id="GO:0001755">
    <property type="term" value="P:neural crest cell migration"/>
    <property type="evidence" value="ECO:0007669"/>
    <property type="project" value="TreeGrafter"/>
</dbReference>